<dbReference type="AlphaFoldDB" id="A0A450U5N7"/>
<keyword evidence="1" id="KW-1133">Transmembrane helix</keyword>
<gene>
    <name evidence="2" type="ORF">BECKLFY1418B_GA0070995_100332</name>
</gene>
<protein>
    <submittedName>
        <fullName evidence="2">Uncharacterized protein</fullName>
    </submittedName>
</protein>
<evidence type="ECO:0000313" key="2">
    <source>
        <dbReference type="EMBL" id="VFJ86443.1"/>
    </source>
</evidence>
<proteinExistence type="predicted"/>
<keyword evidence="1" id="KW-0472">Membrane</keyword>
<name>A0A450U5N7_9GAMM</name>
<organism evidence="2">
    <name type="scientific">Candidatus Kentrum sp. LFY</name>
    <dbReference type="NCBI Taxonomy" id="2126342"/>
    <lineage>
        <taxon>Bacteria</taxon>
        <taxon>Pseudomonadati</taxon>
        <taxon>Pseudomonadota</taxon>
        <taxon>Gammaproteobacteria</taxon>
        <taxon>Candidatus Kentrum</taxon>
    </lineage>
</organism>
<reference evidence="2" key="1">
    <citation type="submission" date="2019-02" db="EMBL/GenBank/DDBJ databases">
        <authorList>
            <person name="Gruber-Vodicka R. H."/>
            <person name="Seah K. B. B."/>
        </authorList>
    </citation>
    <scope>NUCLEOTIDE SEQUENCE</scope>
    <source>
        <strain evidence="2">BECK_M7</strain>
    </source>
</reference>
<sequence>MTDPTTPEAATPIETTELATPAEVAFSEACHQNIIKQVDRLDDLAKELIKVELIVPGIYTAVIKLTANGELLSLDTFTGLAFILWIIAIALTLFGLFPKRYDVQCEALGRVSATQSSTFPLTPREFFEKGAQYKRISLVWAVFTFFAGVVCAALAAFF</sequence>
<feature type="transmembrane region" description="Helical" evidence="1">
    <location>
        <begin position="77"/>
        <end position="97"/>
    </location>
</feature>
<dbReference type="EMBL" id="CAADFF010000003">
    <property type="protein sequence ID" value="VFJ86443.1"/>
    <property type="molecule type" value="Genomic_DNA"/>
</dbReference>
<evidence type="ECO:0000256" key="1">
    <source>
        <dbReference type="SAM" id="Phobius"/>
    </source>
</evidence>
<feature type="transmembrane region" description="Helical" evidence="1">
    <location>
        <begin position="138"/>
        <end position="157"/>
    </location>
</feature>
<keyword evidence="1" id="KW-0812">Transmembrane</keyword>
<accession>A0A450U5N7</accession>